<dbReference type="Proteomes" id="UP001446871">
    <property type="component" value="Unassembled WGS sequence"/>
</dbReference>
<name>A0ABR1V0K2_9PEZI</name>
<feature type="compositionally biased region" description="Basic and acidic residues" evidence="2">
    <location>
        <begin position="145"/>
        <end position="163"/>
    </location>
</feature>
<evidence type="ECO:0000313" key="3">
    <source>
        <dbReference type="EMBL" id="KAK8063588.1"/>
    </source>
</evidence>
<evidence type="ECO:0000313" key="4">
    <source>
        <dbReference type="Proteomes" id="UP001446871"/>
    </source>
</evidence>
<feature type="compositionally biased region" description="Polar residues" evidence="2">
    <location>
        <begin position="165"/>
        <end position="178"/>
    </location>
</feature>
<reference evidence="3 4" key="1">
    <citation type="submission" date="2023-01" db="EMBL/GenBank/DDBJ databases">
        <title>Analysis of 21 Apiospora genomes using comparative genomics revels a genus with tremendous synthesis potential of carbohydrate active enzymes and secondary metabolites.</title>
        <authorList>
            <person name="Sorensen T."/>
        </authorList>
    </citation>
    <scope>NUCLEOTIDE SEQUENCE [LARGE SCALE GENOMIC DNA]</scope>
    <source>
        <strain evidence="3 4">CBS 83171</strain>
    </source>
</reference>
<feature type="compositionally biased region" description="Pro residues" evidence="2">
    <location>
        <begin position="1"/>
        <end position="13"/>
    </location>
</feature>
<dbReference type="PANTHER" id="PTHR14534:SF3">
    <property type="entry name" value="GID COMPLEX SUBUNIT 4 HOMOLOG"/>
    <property type="match status" value="1"/>
</dbReference>
<feature type="compositionally biased region" description="Low complexity" evidence="2">
    <location>
        <begin position="27"/>
        <end position="42"/>
    </location>
</feature>
<dbReference type="PANTHER" id="PTHR14534">
    <property type="entry name" value="VACUOLAR IMPORT AND DEGRADATION PROTEIN 24"/>
    <property type="match status" value="1"/>
</dbReference>
<evidence type="ECO:0000256" key="1">
    <source>
        <dbReference type="ARBA" id="ARBA00061469"/>
    </source>
</evidence>
<dbReference type="InterPro" id="IPR018618">
    <property type="entry name" value="GID4/10-like"/>
</dbReference>
<feature type="compositionally biased region" description="Acidic residues" evidence="2">
    <location>
        <begin position="43"/>
        <end position="52"/>
    </location>
</feature>
<organism evidence="3 4">
    <name type="scientific">Apiospora saccharicola</name>
    <dbReference type="NCBI Taxonomy" id="335842"/>
    <lineage>
        <taxon>Eukaryota</taxon>
        <taxon>Fungi</taxon>
        <taxon>Dikarya</taxon>
        <taxon>Ascomycota</taxon>
        <taxon>Pezizomycotina</taxon>
        <taxon>Sordariomycetes</taxon>
        <taxon>Xylariomycetidae</taxon>
        <taxon>Amphisphaeriales</taxon>
        <taxon>Apiosporaceae</taxon>
        <taxon>Apiospora</taxon>
    </lineage>
</organism>
<sequence>MPTPSSNPPPALPPRSHSSSCPDEWRASAATSSSWQTAAAVADGDDSDEQEESNMMHVDGAASGDDTIMSPGGSSTSHQVTIDDDEIDSRSNTESPRPDSRSGVGTAETTPAPDQHHHHHHQPGNGALPSSSTKTAEDETEDYDHETPRRSRRGRDQILDAQKRGSATTSFEGMTPSTIADCDKAEASSSSAMSSSIQHDYCAPPMGYDFSNARIIPTSYSSFLRPGSKFHGTQQSVHQIYDVQVEIKYVDLKESFMCGYLKIQGLTEDNPTLTTYFEGEIIGSKYNFITNHDNWGTTEKIDLNHWNKFTAFRPYAKHARKGLVHIKDLQNKDNIFMRWKEHFLVPDHRVRTINGASFEGFYYICFNQREGGISGIYFHSRSEKFQQLELKHVEDRGCFGAMEFR</sequence>
<comment type="caution">
    <text evidence="3">The sequence shown here is derived from an EMBL/GenBank/DDBJ whole genome shotgun (WGS) entry which is preliminary data.</text>
</comment>
<dbReference type="EMBL" id="JAQQWM010000005">
    <property type="protein sequence ID" value="KAK8063588.1"/>
    <property type="molecule type" value="Genomic_DNA"/>
</dbReference>
<comment type="similarity">
    <text evidence="1">Belongs to the GID4/VID24 family.</text>
</comment>
<evidence type="ECO:0008006" key="5">
    <source>
        <dbReference type="Google" id="ProtNLM"/>
    </source>
</evidence>
<dbReference type="Pfam" id="PF09783">
    <property type="entry name" value="Vac_ImportDeg"/>
    <property type="match status" value="1"/>
</dbReference>
<accession>A0ABR1V0K2</accession>
<evidence type="ECO:0000256" key="2">
    <source>
        <dbReference type="SAM" id="MobiDB-lite"/>
    </source>
</evidence>
<gene>
    <name evidence="3" type="ORF">PG996_008240</name>
</gene>
<feature type="region of interest" description="Disordered" evidence="2">
    <location>
        <begin position="1"/>
        <end position="179"/>
    </location>
</feature>
<protein>
    <recommendedName>
        <fullName evidence="5">Vacuolar import and degradation protein</fullName>
    </recommendedName>
</protein>
<proteinExistence type="inferred from homology"/>
<keyword evidence="4" id="KW-1185">Reference proteome</keyword>
<feature type="compositionally biased region" description="Basic and acidic residues" evidence="2">
    <location>
        <begin position="88"/>
        <end position="100"/>
    </location>
</feature>